<protein>
    <submittedName>
        <fullName evidence="1">Uncharacterized protein</fullName>
    </submittedName>
</protein>
<sequence length="78" mass="8798">MWTIRITRMVALQKDDMNRQAPRVRVRLTWSAQGVSIRADQNVKKLDAGLACSEISSGGGRTRAWTADAHKEQFGWLV</sequence>
<gene>
    <name evidence="1" type="ORF">FIBSPDRAFT_497536</name>
</gene>
<evidence type="ECO:0000313" key="1">
    <source>
        <dbReference type="EMBL" id="KZP21816.1"/>
    </source>
</evidence>
<dbReference type="AlphaFoldDB" id="A0A166KE91"/>
<dbReference type="Proteomes" id="UP000076532">
    <property type="component" value="Unassembled WGS sequence"/>
</dbReference>
<reference evidence="1 2" key="1">
    <citation type="journal article" date="2016" name="Mol. Biol. Evol.">
        <title>Comparative Genomics of Early-Diverging Mushroom-Forming Fungi Provides Insights into the Origins of Lignocellulose Decay Capabilities.</title>
        <authorList>
            <person name="Nagy L.G."/>
            <person name="Riley R."/>
            <person name="Tritt A."/>
            <person name="Adam C."/>
            <person name="Daum C."/>
            <person name="Floudas D."/>
            <person name="Sun H."/>
            <person name="Yadav J.S."/>
            <person name="Pangilinan J."/>
            <person name="Larsson K.H."/>
            <person name="Matsuura K."/>
            <person name="Barry K."/>
            <person name="Labutti K."/>
            <person name="Kuo R."/>
            <person name="Ohm R.A."/>
            <person name="Bhattacharya S.S."/>
            <person name="Shirouzu T."/>
            <person name="Yoshinaga Y."/>
            <person name="Martin F.M."/>
            <person name="Grigoriev I.V."/>
            <person name="Hibbett D.S."/>
        </authorList>
    </citation>
    <scope>NUCLEOTIDE SEQUENCE [LARGE SCALE GENOMIC DNA]</scope>
    <source>
        <strain evidence="1 2">CBS 109695</strain>
    </source>
</reference>
<dbReference type="EMBL" id="KV417544">
    <property type="protein sequence ID" value="KZP21816.1"/>
    <property type="molecule type" value="Genomic_DNA"/>
</dbReference>
<organism evidence="1 2">
    <name type="scientific">Athelia psychrophila</name>
    <dbReference type="NCBI Taxonomy" id="1759441"/>
    <lineage>
        <taxon>Eukaryota</taxon>
        <taxon>Fungi</taxon>
        <taxon>Dikarya</taxon>
        <taxon>Basidiomycota</taxon>
        <taxon>Agaricomycotina</taxon>
        <taxon>Agaricomycetes</taxon>
        <taxon>Agaricomycetidae</taxon>
        <taxon>Atheliales</taxon>
        <taxon>Atheliaceae</taxon>
        <taxon>Athelia</taxon>
    </lineage>
</organism>
<keyword evidence="2" id="KW-1185">Reference proteome</keyword>
<accession>A0A166KE91</accession>
<proteinExistence type="predicted"/>
<evidence type="ECO:0000313" key="2">
    <source>
        <dbReference type="Proteomes" id="UP000076532"/>
    </source>
</evidence>
<name>A0A166KE91_9AGAM</name>